<organism evidence="2 3">
    <name type="scientific">Acer negundo</name>
    <name type="common">Box elder</name>
    <dbReference type="NCBI Taxonomy" id="4023"/>
    <lineage>
        <taxon>Eukaryota</taxon>
        <taxon>Viridiplantae</taxon>
        <taxon>Streptophyta</taxon>
        <taxon>Embryophyta</taxon>
        <taxon>Tracheophyta</taxon>
        <taxon>Spermatophyta</taxon>
        <taxon>Magnoliopsida</taxon>
        <taxon>eudicotyledons</taxon>
        <taxon>Gunneridae</taxon>
        <taxon>Pentapetalae</taxon>
        <taxon>rosids</taxon>
        <taxon>malvids</taxon>
        <taxon>Sapindales</taxon>
        <taxon>Sapindaceae</taxon>
        <taxon>Hippocastanoideae</taxon>
        <taxon>Acereae</taxon>
        <taxon>Acer</taxon>
    </lineage>
</organism>
<evidence type="ECO:0000256" key="1">
    <source>
        <dbReference type="SAM" id="MobiDB-lite"/>
    </source>
</evidence>
<name>A0AAD5JDY8_ACENE</name>
<dbReference type="AlphaFoldDB" id="A0AAD5JDY8"/>
<keyword evidence="3" id="KW-1185">Reference proteome</keyword>
<feature type="compositionally biased region" description="Basic and acidic residues" evidence="1">
    <location>
        <begin position="85"/>
        <end position="101"/>
    </location>
</feature>
<evidence type="ECO:0000313" key="2">
    <source>
        <dbReference type="EMBL" id="KAI9195945.1"/>
    </source>
</evidence>
<protein>
    <submittedName>
        <fullName evidence="2">Uncharacterized protein</fullName>
    </submittedName>
</protein>
<dbReference type="Proteomes" id="UP001064489">
    <property type="component" value="Chromosome 1"/>
</dbReference>
<evidence type="ECO:0000313" key="3">
    <source>
        <dbReference type="Proteomes" id="UP001064489"/>
    </source>
</evidence>
<comment type="caution">
    <text evidence="2">The sequence shown here is derived from an EMBL/GenBank/DDBJ whole genome shotgun (WGS) entry which is preliminary data.</text>
</comment>
<sequence length="101" mass="10959">MALSMATVLMTANMNLILDLHELILQDSTSVYDVDHPGSILGERVESASDTAYHRIVLLGEDTKGSNEVELSPGQGPVENTDPVEPVHNHGLRADLNRGLR</sequence>
<gene>
    <name evidence="2" type="ORF">LWI28_019635</name>
</gene>
<dbReference type="EMBL" id="JAJSOW010000003">
    <property type="protein sequence ID" value="KAI9195945.1"/>
    <property type="molecule type" value="Genomic_DNA"/>
</dbReference>
<proteinExistence type="predicted"/>
<accession>A0AAD5JDY8</accession>
<reference evidence="2" key="2">
    <citation type="submission" date="2023-02" db="EMBL/GenBank/DDBJ databases">
        <authorList>
            <person name="Swenson N.G."/>
            <person name="Wegrzyn J.L."/>
            <person name="Mcevoy S.L."/>
        </authorList>
    </citation>
    <scope>NUCLEOTIDE SEQUENCE</scope>
    <source>
        <strain evidence="2">91603</strain>
        <tissue evidence="2">Leaf</tissue>
    </source>
</reference>
<feature type="region of interest" description="Disordered" evidence="1">
    <location>
        <begin position="64"/>
        <end position="101"/>
    </location>
</feature>
<reference evidence="2" key="1">
    <citation type="journal article" date="2022" name="Plant J.">
        <title>Strategies of tolerance reflected in two North American maple genomes.</title>
        <authorList>
            <person name="McEvoy S.L."/>
            <person name="Sezen U.U."/>
            <person name="Trouern-Trend A."/>
            <person name="McMahon S.M."/>
            <person name="Schaberg P.G."/>
            <person name="Yang J."/>
            <person name="Wegrzyn J.L."/>
            <person name="Swenson N.G."/>
        </authorList>
    </citation>
    <scope>NUCLEOTIDE SEQUENCE</scope>
    <source>
        <strain evidence="2">91603</strain>
    </source>
</reference>